<dbReference type="InterPro" id="IPR019587">
    <property type="entry name" value="Polyketide_cyclase/dehydratase"/>
</dbReference>
<dbReference type="InterPro" id="IPR023393">
    <property type="entry name" value="START-like_dom_sf"/>
</dbReference>
<dbReference type="Proteomes" id="UP000309033">
    <property type="component" value="Unassembled WGS sequence"/>
</dbReference>
<dbReference type="OrthoDB" id="3692349at2"/>
<organism evidence="1 2">
    <name type="scientific">Microbispora triticiradicis</name>
    <dbReference type="NCBI Taxonomy" id="2200763"/>
    <lineage>
        <taxon>Bacteria</taxon>
        <taxon>Bacillati</taxon>
        <taxon>Actinomycetota</taxon>
        <taxon>Actinomycetes</taxon>
        <taxon>Streptosporangiales</taxon>
        <taxon>Streptosporangiaceae</taxon>
        <taxon>Microbispora</taxon>
    </lineage>
</organism>
<dbReference type="EMBL" id="VANP01000012">
    <property type="protein sequence ID" value="TLP54757.1"/>
    <property type="molecule type" value="Genomic_DNA"/>
</dbReference>
<dbReference type="Pfam" id="PF10604">
    <property type="entry name" value="Polyketide_cyc2"/>
    <property type="match status" value="1"/>
</dbReference>
<evidence type="ECO:0000313" key="1">
    <source>
        <dbReference type="EMBL" id="TLP54757.1"/>
    </source>
</evidence>
<dbReference type="PANTHER" id="PTHR39683">
    <property type="entry name" value="CONSERVED PROTEIN TB16.3"/>
    <property type="match status" value="1"/>
</dbReference>
<comment type="caution">
    <text evidence="1">The sequence shown here is derived from an EMBL/GenBank/DDBJ whole genome shotgun (WGS) entry which is preliminary data.</text>
</comment>
<dbReference type="AlphaFoldDB" id="A0A5R8YP61"/>
<dbReference type="PANTHER" id="PTHR39683:SF4">
    <property type="entry name" value="COENZYME Q-BINDING PROTEIN COQ10 START DOMAIN-CONTAINING PROTEIN"/>
    <property type="match status" value="1"/>
</dbReference>
<name>A0A5R8YP61_9ACTN</name>
<evidence type="ECO:0000313" key="2">
    <source>
        <dbReference type="Proteomes" id="UP000309033"/>
    </source>
</evidence>
<keyword evidence="2" id="KW-1185">Reference proteome</keyword>
<reference evidence="1" key="1">
    <citation type="submission" date="2019-05" db="EMBL/GenBank/DDBJ databases">
        <title>Isolation, diversity and antifungal activity of Actinobacteria from wheat.</title>
        <authorList>
            <person name="Yu B."/>
        </authorList>
    </citation>
    <scope>NUCLEOTIDE SEQUENCE [LARGE SCALE GENOMIC DNA]</scope>
    <source>
        <strain evidence="1">NEAU-HEGS1-5</strain>
    </source>
</reference>
<protein>
    <recommendedName>
        <fullName evidence="3">SRPBCC family protein</fullName>
    </recommendedName>
</protein>
<accession>A0A5R8YP61</accession>
<proteinExistence type="predicted"/>
<gene>
    <name evidence="1" type="ORF">FED44_26720</name>
</gene>
<sequence>MSVVTGSIIIDADPEAVLAILLDLADYPSWQPGVERVDIEDTDERGRPRQATWHAKAMGLRATHSLRYEYPADGCFEYHLVGSEVMTRFDFSCTVTGDGGGKSEVSVSQELGIKWAMPEAILNKNARKGIGKMLDALKRKAEQDRPR</sequence>
<evidence type="ECO:0008006" key="3">
    <source>
        <dbReference type="Google" id="ProtNLM"/>
    </source>
</evidence>
<dbReference type="SUPFAM" id="SSF55961">
    <property type="entry name" value="Bet v1-like"/>
    <property type="match status" value="1"/>
</dbReference>
<dbReference type="Gene3D" id="3.30.530.20">
    <property type="match status" value="1"/>
</dbReference>